<feature type="region of interest" description="Disordered" evidence="1">
    <location>
        <begin position="314"/>
        <end position="374"/>
    </location>
</feature>
<reference evidence="2" key="1">
    <citation type="submission" date="2018-02" db="EMBL/GenBank/DDBJ databases">
        <authorList>
            <person name="Cohen D.B."/>
            <person name="Kent A.D."/>
        </authorList>
    </citation>
    <scope>NUCLEOTIDE SEQUENCE</scope>
</reference>
<sequence>MASSSSNSPPSSEMVAGDDPQNHMAAIKIIGRTLLFPFLIPSTNNGGNFPYLPNEAPLPLLDWEWMLRGKEVTADKAWIPPLSNISDLKIQKGNKQPPLRAKDVENHWMLPVLGDMDPYVIEMSNEEIRVEQELKDRSSTRIGAWPLYFAKGTDNSIHCAAFIAYWLSSQSFKLLPNVTRSLTYLSAVNPNWLPVWNSEGVEYTHYCANRVQRQFGLDQSASGSPSETLPSILGVAPFLKGQAFDHWSKFVFRMVILCGGRLGICTMAMLQYWLRVAVAMTAVSYVDRQNLGFTEWDEPRGGWILYSTKFPSVKTPSKRPKVAMNRSMASRSELGNRSPIAPGASKKSAVETSKTQKKLDVESSEAQEESAVDPPILPKEIVAVSSIVQKKYTAPPTKTASKSKESQSKNVVASKKSKGKSVEKSMVSLSSLGKESVVVGSAIPIEKGSAILFPSRTVNDHTRSKRKAAVEQAKPKTNRKIGGKTEGSDGTPIVIEVVSSSSGEEITSVPYTSENGVKPVAIFGDPWSTIITNDLMRDAKPYDDVFADEVGHGCSNGLTK</sequence>
<name>A0A2N9EVS0_FAGSY</name>
<gene>
    <name evidence="2" type="ORF">FSB_LOCUS6775</name>
</gene>
<dbReference type="AlphaFoldDB" id="A0A2N9EVS0"/>
<organism evidence="2">
    <name type="scientific">Fagus sylvatica</name>
    <name type="common">Beechnut</name>
    <dbReference type="NCBI Taxonomy" id="28930"/>
    <lineage>
        <taxon>Eukaryota</taxon>
        <taxon>Viridiplantae</taxon>
        <taxon>Streptophyta</taxon>
        <taxon>Embryophyta</taxon>
        <taxon>Tracheophyta</taxon>
        <taxon>Spermatophyta</taxon>
        <taxon>Magnoliopsida</taxon>
        <taxon>eudicotyledons</taxon>
        <taxon>Gunneridae</taxon>
        <taxon>Pentapetalae</taxon>
        <taxon>rosids</taxon>
        <taxon>fabids</taxon>
        <taxon>Fagales</taxon>
        <taxon>Fagaceae</taxon>
        <taxon>Fagus</taxon>
    </lineage>
</organism>
<proteinExistence type="predicted"/>
<protein>
    <recommendedName>
        <fullName evidence="3">Aminotransferase-like plant mobile domain-containing protein</fullName>
    </recommendedName>
</protein>
<feature type="region of interest" description="Disordered" evidence="1">
    <location>
        <begin position="456"/>
        <end position="492"/>
    </location>
</feature>
<dbReference type="EMBL" id="OIVN01000356">
    <property type="protein sequence ID" value="SPC78893.1"/>
    <property type="molecule type" value="Genomic_DNA"/>
</dbReference>
<feature type="region of interest" description="Disordered" evidence="1">
    <location>
        <begin position="393"/>
        <end position="424"/>
    </location>
</feature>
<accession>A0A2N9EVS0</accession>
<evidence type="ECO:0008006" key="3">
    <source>
        <dbReference type="Google" id="ProtNLM"/>
    </source>
</evidence>
<feature type="compositionally biased region" description="Acidic residues" evidence="1">
    <location>
        <begin position="362"/>
        <end position="371"/>
    </location>
</feature>
<evidence type="ECO:0000313" key="2">
    <source>
        <dbReference type="EMBL" id="SPC78893.1"/>
    </source>
</evidence>
<evidence type="ECO:0000256" key="1">
    <source>
        <dbReference type="SAM" id="MobiDB-lite"/>
    </source>
</evidence>